<reference evidence="2" key="1">
    <citation type="submission" date="2023-04" db="EMBL/GenBank/DDBJ databases">
        <title>Chromosome-level genome of Chaenocephalus aceratus.</title>
        <authorList>
            <person name="Park H."/>
        </authorList>
    </citation>
    <scope>NUCLEOTIDE SEQUENCE</scope>
    <source>
        <strain evidence="2">DE</strain>
        <tissue evidence="2">Muscle</tissue>
    </source>
</reference>
<evidence type="ECO:0000256" key="1">
    <source>
        <dbReference type="SAM" id="MobiDB-lite"/>
    </source>
</evidence>
<dbReference type="PANTHER" id="PTHR31025">
    <property type="entry name" value="SI:CH211-196P9.1-RELATED"/>
    <property type="match status" value="1"/>
</dbReference>
<evidence type="ECO:0000313" key="3">
    <source>
        <dbReference type="Proteomes" id="UP001228049"/>
    </source>
</evidence>
<accession>A0AAD9FC73</accession>
<feature type="compositionally biased region" description="Low complexity" evidence="1">
    <location>
        <begin position="142"/>
        <end position="153"/>
    </location>
</feature>
<gene>
    <name evidence="2" type="ORF">KUDE01_015979</name>
</gene>
<dbReference type="PANTHER" id="PTHR31025:SF29">
    <property type="entry name" value="SI:CH211-196P9.1"/>
    <property type="match status" value="1"/>
</dbReference>
<name>A0AAD9FC73_DISEL</name>
<organism evidence="2 3">
    <name type="scientific">Dissostichus eleginoides</name>
    <name type="common">Patagonian toothfish</name>
    <name type="synonym">Dissostichus amissus</name>
    <dbReference type="NCBI Taxonomy" id="100907"/>
    <lineage>
        <taxon>Eukaryota</taxon>
        <taxon>Metazoa</taxon>
        <taxon>Chordata</taxon>
        <taxon>Craniata</taxon>
        <taxon>Vertebrata</taxon>
        <taxon>Euteleostomi</taxon>
        <taxon>Actinopterygii</taxon>
        <taxon>Neopterygii</taxon>
        <taxon>Teleostei</taxon>
        <taxon>Neoteleostei</taxon>
        <taxon>Acanthomorphata</taxon>
        <taxon>Eupercaria</taxon>
        <taxon>Perciformes</taxon>
        <taxon>Notothenioidei</taxon>
        <taxon>Nototheniidae</taxon>
        <taxon>Dissostichus</taxon>
    </lineage>
</organism>
<protein>
    <submittedName>
        <fullName evidence="2">Meiotically up-regulated 185 protein</fullName>
    </submittedName>
</protein>
<feature type="region of interest" description="Disordered" evidence="1">
    <location>
        <begin position="136"/>
        <end position="165"/>
    </location>
</feature>
<dbReference type="EMBL" id="JASDAP010000009">
    <property type="protein sequence ID" value="KAK1896434.1"/>
    <property type="molecule type" value="Genomic_DNA"/>
</dbReference>
<proteinExistence type="predicted"/>
<sequence length="362" mass="41376">MLLKVKYQIKSKFGLSDAAELQIFDETDTAVEEDILLELMEANPDLCLTVRDSFLGEENSLKHSNRRQLVNILASHMTEMHGRIPSRKQKKYALGIISVFPSLKDPFSRKGYEHFYDGEKNTGYLSWRLRTMSRKNRATRSQQAVPATVPQAQGPNRPRSAPTVPHQLDGDVCREALSFLVHSPDEASVFEKMKITLQHRQDLVRDPQRTADVLKTFPCFLDVKGLLTQDFLLLFELCRLLNAAETLAENDDTSKLHASCCSIDEHLRGRKGQQPYILAIGRTRNRIDTFYIVIDKQLIPCQATSSLGSFDELFKSHHVFNLSYEDSLVQLYTFVQTTVYNIDINTTDESPRIRELRAKPLN</sequence>
<keyword evidence="3" id="KW-1185">Reference proteome</keyword>
<dbReference type="AlphaFoldDB" id="A0AAD9FC73"/>
<dbReference type="Proteomes" id="UP001228049">
    <property type="component" value="Unassembled WGS sequence"/>
</dbReference>
<evidence type="ECO:0000313" key="2">
    <source>
        <dbReference type="EMBL" id="KAK1896434.1"/>
    </source>
</evidence>
<comment type="caution">
    <text evidence="2">The sequence shown here is derived from an EMBL/GenBank/DDBJ whole genome shotgun (WGS) entry which is preliminary data.</text>
</comment>